<comment type="caution">
    <text evidence="2">The sequence shown here is derived from an EMBL/GenBank/DDBJ whole genome shotgun (WGS) entry which is preliminary data.</text>
</comment>
<sequence>MHTAVGEDPVLTALRRPCPQVGAGDARRALPVRLDSYSHLSSLLRAADSLLLAVRGIRGPVTRRDDLSGVPLLGRTIAPEGSGLVLAEWEAAGRTSDAVAWQAPLHVHHTDDEAWYVLSGTMRMRIDGEDYDVPAGSGIVGPRGVPHTFGNPGEEPARYVLVMSSTTHAMLRELHGGFSGDVAALFEKYGCSLLG</sequence>
<proteinExistence type="predicted"/>
<dbReference type="InterPro" id="IPR011051">
    <property type="entry name" value="RmlC_Cupin_sf"/>
</dbReference>
<dbReference type="AlphaFoldDB" id="A0A4R0ITE3"/>
<evidence type="ECO:0000313" key="3">
    <source>
        <dbReference type="Proteomes" id="UP000292695"/>
    </source>
</evidence>
<reference evidence="2 3" key="1">
    <citation type="submission" date="2019-02" db="EMBL/GenBank/DDBJ databases">
        <title>Kribbella capetownensis sp. nov. and Kribbella speibonae sp. nov., isolated from soil.</title>
        <authorList>
            <person name="Curtis S.M."/>
            <person name="Norton I."/>
            <person name="Everest G.J."/>
            <person name="Meyers P.R."/>
        </authorList>
    </citation>
    <scope>NUCLEOTIDE SEQUENCE [LARGE SCALE GENOMIC DNA]</scope>
    <source>
        <strain evidence="2 3">DSM 27082</strain>
    </source>
</reference>
<dbReference type="PANTHER" id="PTHR36440:SF1">
    <property type="entry name" value="PUTATIVE (AFU_ORTHOLOGUE AFUA_8G07350)-RELATED"/>
    <property type="match status" value="1"/>
</dbReference>
<dbReference type="OrthoDB" id="9791637at2"/>
<dbReference type="Proteomes" id="UP000292695">
    <property type="component" value="Unassembled WGS sequence"/>
</dbReference>
<protein>
    <submittedName>
        <fullName evidence="2">Cupin domain-containing protein</fullName>
    </submittedName>
</protein>
<dbReference type="InterPro" id="IPR013096">
    <property type="entry name" value="Cupin_2"/>
</dbReference>
<evidence type="ECO:0000313" key="2">
    <source>
        <dbReference type="EMBL" id="TCC34776.1"/>
    </source>
</evidence>
<dbReference type="Gene3D" id="2.60.120.10">
    <property type="entry name" value="Jelly Rolls"/>
    <property type="match status" value="1"/>
</dbReference>
<keyword evidence="3" id="KW-1185">Reference proteome</keyword>
<accession>A0A4R0ITE3</accession>
<feature type="domain" description="Cupin type-2" evidence="1">
    <location>
        <begin position="102"/>
        <end position="162"/>
    </location>
</feature>
<evidence type="ECO:0000259" key="1">
    <source>
        <dbReference type="Pfam" id="PF07883"/>
    </source>
</evidence>
<gene>
    <name evidence="2" type="ORF">E0H50_12750</name>
</gene>
<dbReference type="Pfam" id="PF07883">
    <property type="entry name" value="Cupin_2"/>
    <property type="match status" value="1"/>
</dbReference>
<name>A0A4R0ITE3_9ACTN</name>
<dbReference type="InterPro" id="IPR053146">
    <property type="entry name" value="QDO-like"/>
</dbReference>
<dbReference type="PANTHER" id="PTHR36440">
    <property type="entry name" value="PUTATIVE (AFU_ORTHOLOGUE AFUA_8G07350)-RELATED"/>
    <property type="match status" value="1"/>
</dbReference>
<organism evidence="2 3">
    <name type="scientific">Kribbella sindirgiensis</name>
    <dbReference type="NCBI Taxonomy" id="1124744"/>
    <lineage>
        <taxon>Bacteria</taxon>
        <taxon>Bacillati</taxon>
        <taxon>Actinomycetota</taxon>
        <taxon>Actinomycetes</taxon>
        <taxon>Propionibacteriales</taxon>
        <taxon>Kribbellaceae</taxon>
        <taxon>Kribbella</taxon>
    </lineage>
</organism>
<dbReference type="SUPFAM" id="SSF51182">
    <property type="entry name" value="RmlC-like cupins"/>
    <property type="match status" value="1"/>
</dbReference>
<dbReference type="EMBL" id="SJKA01000004">
    <property type="protein sequence ID" value="TCC34776.1"/>
    <property type="molecule type" value="Genomic_DNA"/>
</dbReference>
<dbReference type="InterPro" id="IPR014710">
    <property type="entry name" value="RmlC-like_jellyroll"/>
</dbReference>